<keyword evidence="2 5" id="KW-0808">Transferase</keyword>
<reference evidence="5 6" key="1">
    <citation type="submission" date="2018-11" db="EMBL/GenBank/DDBJ databases">
        <title>Sequencing the genomes of 1000 actinobacteria strains.</title>
        <authorList>
            <person name="Klenk H.-P."/>
        </authorList>
    </citation>
    <scope>NUCLEOTIDE SEQUENCE [LARGE SCALE GENOMIC DNA]</scope>
    <source>
        <strain evidence="5 6">DSM 43634</strain>
    </source>
</reference>
<dbReference type="InterPro" id="IPR029063">
    <property type="entry name" value="SAM-dependent_MTases_sf"/>
</dbReference>
<keyword evidence="1 5" id="KW-0489">Methyltransferase</keyword>
<keyword evidence="3" id="KW-0949">S-adenosyl-L-methionine</keyword>
<dbReference type="CDD" id="cd02440">
    <property type="entry name" value="AdoMet_MTases"/>
    <property type="match status" value="1"/>
</dbReference>
<dbReference type="PANTHER" id="PTHR43464">
    <property type="entry name" value="METHYLTRANSFERASE"/>
    <property type="match status" value="1"/>
</dbReference>
<dbReference type="EMBL" id="RJKL01000001">
    <property type="protein sequence ID" value="ROP30018.1"/>
    <property type="molecule type" value="Genomic_DNA"/>
</dbReference>
<dbReference type="Gene3D" id="3.40.50.150">
    <property type="entry name" value="Vaccinia Virus protein VP39"/>
    <property type="match status" value="1"/>
</dbReference>
<feature type="domain" description="Methyltransferase type 11" evidence="4">
    <location>
        <begin position="53"/>
        <end position="141"/>
    </location>
</feature>
<dbReference type="SUPFAM" id="SSF53335">
    <property type="entry name" value="S-adenosyl-L-methionine-dependent methyltransferases"/>
    <property type="match status" value="1"/>
</dbReference>
<organism evidence="5 6">
    <name type="scientific">Couchioplanes caeruleus</name>
    <dbReference type="NCBI Taxonomy" id="56438"/>
    <lineage>
        <taxon>Bacteria</taxon>
        <taxon>Bacillati</taxon>
        <taxon>Actinomycetota</taxon>
        <taxon>Actinomycetes</taxon>
        <taxon>Micromonosporales</taxon>
        <taxon>Micromonosporaceae</taxon>
        <taxon>Couchioplanes</taxon>
    </lineage>
</organism>
<comment type="caution">
    <text evidence="5">The sequence shown here is derived from an EMBL/GenBank/DDBJ whole genome shotgun (WGS) entry which is preliminary data.</text>
</comment>
<dbReference type="GO" id="GO:0008757">
    <property type="term" value="F:S-adenosylmethionine-dependent methyltransferase activity"/>
    <property type="evidence" value="ECO:0007669"/>
    <property type="project" value="InterPro"/>
</dbReference>
<dbReference type="InterPro" id="IPR013216">
    <property type="entry name" value="Methyltransf_11"/>
</dbReference>
<proteinExistence type="predicted"/>
<dbReference type="AlphaFoldDB" id="A0A3N1GIJ8"/>
<evidence type="ECO:0000313" key="6">
    <source>
        <dbReference type="Proteomes" id="UP000271683"/>
    </source>
</evidence>
<protein>
    <submittedName>
        <fullName evidence="5">Methyltransferase family protein</fullName>
    </submittedName>
</protein>
<gene>
    <name evidence="5" type="ORF">EDD30_2849</name>
</gene>
<dbReference type="PANTHER" id="PTHR43464:SF19">
    <property type="entry name" value="UBIQUINONE BIOSYNTHESIS O-METHYLTRANSFERASE, MITOCHONDRIAL"/>
    <property type="match status" value="1"/>
</dbReference>
<evidence type="ECO:0000313" key="5">
    <source>
        <dbReference type="EMBL" id="ROP30018.1"/>
    </source>
</evidence>
<evidence type="ECO:0000259" key="4">
    <source>
        <dbReference type="Pfam" id="PF08241"/>
    </source>
</evidence>
<evidence type="ECO:0000256" key="1">
    <source>
        <dbReference type="ARBA" id="ARBA00022603"/>
    </source>
</evidence>
<name>A0A3N1GIJ8_9ACTN</name>
<evidence type="ECO:0000256" key="3">
    <source>
        <dbReference type="ARBA" id="ARBA00022691"/>
    </source>
</evidence>
<accession>A0A3N1GIJ8</accession>
<dbReference type="Pfam" id="PF08241">
    <property type="entry name" value="Methyltransf_11"/>
    <property type="match status" value="1"/>
</dbReference>
<dbReference type="Proteomes" id="UP000271683">
    <property type="component" value="Unassembled WGS sequence"/>
</dbReference>
<dbReference type="GO" id="GO:0032259">
    <property type="term" value="P:methylation"/>
    <property type="evidence" value="ECO:0007669"/>
    <property type="project" value="UniProtKB-KW"/>
</dbReference>
<sequence length="322" mass="32305">MGSDRKGEQVNGADPSRWSAVAEGWAELWGTFAEPAWRAILDTTHAGHGTRVLDVGCGSGDFLAYCDRRGMVTAGIDPAPGMVELARRRSPDVRRGGAEKLPWADATFDLVTSFNALQFAEDTDDALAELTRVTVPGGYVAVANWAEAARNDLDAVERALDDGPPRPDGDLRVPGGLAELLTDGGLVDVREALVEVPWEVPDDHTLVRGVLLGEDAGGAGAVLGSGAGGAGAVLGSGAGGAGAVLGSGAGGAGAVLGSGAGGAGAALLGEDAGGADAVLLGEDAGRAGAVLAAARPYRNRDGGYRLVNHFRYAVGRKAGGCG</sequence>
<evidence type="ECO:0000256" key="2">
    <source>
        <dbReference type="ARBA" id="ARBA00022679"/>
    </source>
</evidence>